<dbReference type="Proteomes" id="UP000504637">
    <property type="component" value="Unplaced"/>
</dbReference>
<proteinExistence type="predicted"/>
<dbReference type="AlphaFoldDB" id="A0A6J3M4R4"/>
<gene>
    <name evidence="3" type="ORF">K489DRAFT_223248</name>
</gene>
<evidence type="ECO:0000256" key="1">
    <source>
        <dbReference type="SAM" id="MobiDB-lite"/>
    </source>
</evidence>
<dbReference type="RefSeq" id="XP_033460056.1">
    <property type="nucleotide sequence ID" value="XM_033599748.1"/>
</dbReference>
<protein>
    <submittedName>
        <fullName evidence="3">Uncharacterized protein</fullName>
    </submittedName>
</protein>
<sequence length="335" mass="37106">MSLFDPTAKLFAFPPLPDLPINQPALGDNIAWSFDESADYDYWSNFESGFDDSWTWDERKEAAWKNSKGQANSIVITVKPSEHSDPEKSSRQDGDALKTSPDEDHDEEPEAALAADSDEQSASLTRPEWKFSDWANELPETMDFCAATDFGAPQPWDGVLGSDPAQNIHDTHFDNALFSGDEMIKDYNFGNGPLIGSEVFAAGEPEAFVTPCDTELDAISQFPTSDMFKQQIQEPAEVNHDRWKYLEKDLMQALGAEFSGQAQLGLLEAAQLPPSPSGISTLQYLPSPDHEMLDHDSSSPDAILTDEATPNTDYDGNRLVSCSTCQKIVKRRKLQ</sequence>
<feature type="region of interest" description="Disordered" evidence="1">
    <location>
        <begin position="77"/>
        <end position="126"/>
    </location>
</feature>
<dbReference type="GeneID" id="54357547"/>
<organism evidence="3">
    <name type="scientific">Dissoconium aciculare CBS 342.82</name>
    <dbReference type="NCBI Taxonomy" id="1314786"/>
    <lineage>
        <taxon>Eukaryota</taxon>
        <taxon>Fungi</taxon>
        <taxon>Dikarya</taxon>
        <taxon>Ascomycota</taxon>
        <taxon>Pezizomycotina</taxon>
        <taxon>Dothideomycetes</taxon>
        <taxon>Dothideomycetidae</taxon>
        <taxon>Mycosphaerellales</taxon>
        <taxon>Dissoconiaceae</taxon>
        <taxon>Dissoconium</taxon>
    </lineage>
</organism>
<reference evidence="3" key="3">
    <citation type="submission" date="2025-08" db="UniProtKB">
        <authorList>
            <consortium name="RefSeq"/>
        </authorList>
    </citation>
    <scope>IDENTIFICATION</scope>
    <source>
        <strain evidence="3">CBS 342.82</strain>
    </source>
</reference>
<feature type="region of interest" description="Disordered" evidence="1">
    <location>
        <begin position="278"/>
        <end position="314"/>
    </location>
</feature>
<feature type="compositionally biased region" description="Basic and acidic residues" evidence="1">
    <location>
        <begin position="80"/>
        <end position="102"/>
    </location>
</feature>
<keyword evidence="2" id="KW-1185">Reference proteome</keyword>
<evidence type="ECO:0000313" key="3">
    <source>
        <dbReference type="RefSeq" id="XP_033460056.1"/>
    </source>
</evidence>
<reference evidence="3" key="1">
    <citation type="submission" date="2020-01" db="EMBL/GenBank/DDBJ databases">
        <authorList>
            <consortium name="DOE Joint Genome Institute"/>
            <person name="Haridas S."/>
            <person name="Albert R."/>
            <person name="Binder M."/>
            <person name="Bloem J."/>
            <person name="Labutti K."/>
            <person name="Salamov A."/>
            <person name="Andreopoulos B."/>
            <person name="Baker S.E."/>
            <person name="Barry K."/>
            <person name="Bills G."/>
            <person name="Bluhm B.H."/>
            <person name="Cannon C."/>
            <person name="Castanera R."/>
            <person name="Culley D.E."/>
            <person name="Daum C."/>
            <person name="Ezra D."/>
            <person name="Gonzalez J.B."/>
            <person name="Henrissat B."/>
            <person name="Kuo A."/>
            <person name="Liang C."/>
            <person name="Lipzen A."/>
            <person name="Lutzoni F."/>
            <person name="Magnuson J."/>
            <person name="Mondo S."/>
            <person name="Nolan M."/>
            <person name="Ohm R."/>
            <person name="Pangilinan J."/>
            <person name="Park H.-J."/>
            <person name="Ramirez L."/>
            <person name="Alfaro M."/>
            <person name="Sun H."/>
            <person name="Tritt A."/>
            <person name="Yoshinaga Y."/>
            <person name="Zwiers L.-H."/>
            <person name="Turgeon B.G."/>
            <person name="Goodwin S.B."/>
            <person name="Spatafora J.W."/>
            <person name="Crous P.W."/>
            <person name="Grigoriev I.V."/>
        </authorList>
    </citation>
    <scope>NUCLEOTIDE SEQUENCE</scope>
    <source>
        <strain evidence="3">CBS 342.82</strain>
    </source>
</reference>
<feature type="compositionally biased region" description="Basic and acidic residues" evidence="1">
    <location>
        <begin position="288"/>
        <end position="298"/>
    </location>
</feature>
<reference evidence="3" key="2">
    <citation type="submission" date="2020-04" db="EMBL/GenBank/DDBJ databases">
        <authorList>
            <consortium name="NCBI Genome Project"/>
        </authorList>
    </citation>
    <scope>NUCLEOTIDE SEQUENCE</scope>
    <source>
        <strain evidence="3">CBS 342.82</strain>
    </source>
</reference>
<accession>A0A6J3M4R4</accession>
<name>A0A6J3M4R4_9PEZI</name>
<evidence type="ECO:0000313" key="2">
    <source>
        <dbReference type="Proteomes" id="UP000504637"/>
    </source>
</evidence>